<dbReference type="AlphaFoldDB" id="A0A2V3DN19"/>
<evidence type="ECO:0000313" key="2">
    <source>
        <dbReference type="Proteomes" id="UP000246303"/>
    </source>
</evidence>
<name>A0A2V3DN19_9MICC</name>
<dbReference type="EMBL" id="QHLZ01000012">
    <property type="protein sequence ID" value="PXA64345.1"/>
    <property type="molecule type" value="Genomic_DNA"/>
</dbReference>
<keyword evidence="2" id="KW-1185">Reference proteome</keyword>
<proteinExistence type="predicted"/>
<gene>
    <name evidence="1" type="ORF">CVS29_15515</name>
</gene>
<dbReference type="RefSeq" id="WP_110107236.1">
    <property type="nucleotide sequence ID" value="NZ_JACBZZ010000001.1"/>
</dbReference>
<dbReference type="OrthoDB" id="4933558at2"/>
<protein>
    <submittedName>
        <fullName evidence="1">Uncharacterized protein</fullName>
    </submittedName>
</protein>
<sequence length="215" mass="22280">MTTEAIPESALRITSHEVLALLSFNPGEGASLSRRVLDLADLPQDSDLVRAGLTTLDVREMAASEQNGINLVGGALVLSVILSTAEQWFEITQYGASSDLPIYVVDSPHGLAALFSRPLSQYLCVPLRTGLNPLAFVAQTITSAAADAKGKGGGLIAVRRHRQGQEALVAKVKVNADGTAELAGPPLTQGGQATLTVLNGSTTPGEAAVKALNQS</sequence>
<dbReference type="Proteomes" id="UP000246303">
    <property type="component" value="Unassembled WGS sequence"/>
</dbReference>
<comment type="caution">
    <text evidence="1">The sequence shown here is derived from an EMBL/GenBank/DDBJ whole genome shotgun (WGS) entry which is preliminary data.</text>
</comment>
<evidence type="ECO:0000313" key="1">
    <source>
        <dbReference type="EMBL" id="PXA64345.1"/>
    </source>
</evidence>
<organism evidence="1 2">
    <name type="scientific">Arthrobacter psychrochitiniphilus</name>
    <dbReference type="NCBI Taxonomy" id="291045"/>
    <lineage>
        <taxon>Bacteria</taxon>
        <taxon>Bacillati</taxon>
        <taxon>Actinomycetota</taxon>
        <taxon>Actinomycetes</taxon>
        <taxon>Micrococcales</taxon>
        <taxon>Micrococcaceae</taxon>
        <taxon>Arthrobacter</taxon>
    </lineage>
</organism>
<reference evidence="1 2" key="1">
    <citation type="submission" date="2018-05" db="EMBL/GenBank/DDBJ databases">
        <title>Genetic diversity of glacier-inhabiting Cryobacterium bacteria in China and description of Cryobacterium mengkeensis sp. nov. and Arthrobacter glacialis sp. nov.</title>
        <authorList>
            <person name="Liu Q."/>
            <person name="Xin Y.-H."/>
        </authorList>
    </citation>
    <scope>NUCLEOTIDE SEQUENCE [LARGE SCALE GENOMIC DNA]</scope>
    <source>
        <strain evidence="1 2">GP3</strain>
    </source>
</reference>
<accession>A0A2V3DN19</accession>